<accession>A0A1G7HQF4</accession>
<dbReference type="PANTHER" id="PTHR37833:SF1">
    <property type="entry name" value="SIGNAL PEPTIDE PROTEIN"/>
    <property type="match status" value="1"/>
</dbReference>
<gene>
    <name evidence="2" type="ORF">SAMN05421855_104224</name>
</gene>
<evidence type="ECO:0000313" key="2">
    <source>
        <dbReference type="EMBL" id="SDF02528.1"/>
    </source>
</evidence>
<dbReference type="InterPro" id="IPR013783">
    <property type="entry name" value="Ig-like_fold"/>
</dbReference>
<evidence type="ECO:0008006" key="4">
    <source>
        <dbReference type="Google" id="ProtNLM"/>
    </source>
</evidence>
<feature type="signal peptide" evidence="1">
    <location>
        <begin position="1"/>
        <end position="28"/>
    </location>
</feature>
<dbReference type="Pfam" id="PF07610">
    <property type="entry name" value="DUF1573"/>
    <property type="match status" value="1"/>
</dbReference>
<keyword evidence="1" id="KW-0732">Signal</keyword>
<dbReference type="OrthoDB" id="826619at2"/>
<protein>
    <recommendedName>
        <fullName evidence="4">DUF1573 domain-containing protein</fullName>
    </recommendedName>
</protein>
<dbReference type="EMBL" id="FNBA01000004">
    <property type="protein sequence ID" value="SDF02528.1"/>
    <property type="molecule type" value="Genomic_DNA"/>
</dbReference>
<dbReference type="InterPro" id="IPR011467">
    <property type="entry name" value="DUF1573"/>
</dbReference>
<proteinExistence type="predicted"/>
<evidence type="ECO:0000313" key="3">
    <source>
        <dbReference type="Proteomes" id="UP000199321"/>
    </source>
</evidence>
<evidence type="ECO:0000256" key="1">
    <source>
        <dbReference type="SAM" id="SignalP"/>
    </source>
</evidence>
<organism evidence="2 3">
    <name type="scientific">Ulvibacter litoralis</name>
    <dbReference type="NCBI Taxonomy" id="227084"/>
    <lineage>
        <taxon>Bacteria</taxon>
        <taxon>Pseudomonadati</taxon>
        <taxon>Bacteroidota</taxon>
        <taxon>Flavobacteriia</taxon>
        <taxon>Flavobacteriales</taxon>
        <taxon>Flavobacteriaceae</taxon>
        <taxon>Ulvibacter</taxon>
    </lineage>
</organism>
<sequence>MVTTVKGSKLFRNVFFIASFLFGTALFAQDAAAEKGVFEFESKVIDYGTIEHNADGVRAFKFKNVGNAPIVITKVKGSCGCTVPTKPNGPIMPGETAEIGVKYATDRIGAFSKTVTVTSNASEATIVLKIKGKVLADTPATSSGL</sequence>
<dbReference type="Proteomes" id="UP000199321">
    <property type="component" value="Unassembled WGS sequence"/>
</dbReference>
<dbReference type="RefSeq" id="WP_093144872.1">
    <property type="nucleotide sequence ID" value="NZ_BMWO01000004.1"/>
</dbReference>
<reference evidence="2 3" key="1">
    <citation type="submission" date="2016-10" db="EMBL/GenBank/DDBJ databases">
        <authorList>
            <person name="de Groot N.N."/>
        </authorList>
    </citation>
    <scope>NUCLEOTIDE SEQUENCE [LARGE SCALE GENOMIC DNA]</scope>
    <source>
        <strain evidence="2 3">DSM 16195</strain>
    </source>
</reference>
<name>A0A1G7HQF4_9FLAO</name>
<feature type="chain" id="PRO_5011443636" description="DUF1573 domain-containing protein" evidence="1">
    <location>
        <begin position="29"/>
        <end position="145"/>
    </location>
</feature>
<dbReference type="AlphaFoldDB" id="A0A1G7HQF4"/>
<dbReference type="Gene3D" id="2.60.40.10">
    <property type="entry name" value="Immunoglobulins"/>
    <property type="match status" value="1"/>
</dbReference>
<dbReference type="PANTHER" id="PTHR37833">
    <property type="entry name" value="LIPOPROTEIN-RELATED"/>
    <property type="match status" value="1"/>
</dbReference>
<dbReference type="STRING" id="227084.SAMN05421855_104224"/>
<keyword evidence="3" id="KW-1185">Reference proteome</keyword>